<dbReference type="InterPro" id="IPR036691">
    <property type="entry name" value="Endo/exonu/phosph_ase_sf"/>
</dbReference>
<accession>A0A6L9QR82</accession>
<sequence length="252" mass="28018">MSIRVLTFNTLFRGRTRDRIEALAGVLDDSDHDVVCLQEVISPFILAALRRLTPSYPHIARDWGFPLVRGGLVTLSRWPISRTHYEPFAPARPARPEWLLNKGALFTRIKLPNGHLTVVNTHLSANMDMDWSPSNAYTKVEQAELGRLATAIRRIDPVEPLVAMGDFNVPRDSPYFAAFASDAGLRDALAGSTEPTYRPECADIGAIDQLLHRPGLTAEARVVFKDEVRLPDGDRTHLSDHYGIAATLHFTG</sequence>
<dbReference type="AlphaFoldDB" id="A0A6L9QR82"/>
<proteinExistence type="predicted"/>
<dbReference type="RefSeq" id="WP_163062516.1">
    <property type="nucleotide sequence ID" value="NZ_JAAGLI010000975.1"/>
</dbReference>
<dbReference type="InterPro" id="IPR005135">
    <property type="entry name" value="Endo/exonuclease/phosphatase"/>
</dbReference>
<dbReference type="GO" id="GO:0004767">
    <property type="term" value="F:sphingomyelin phosphodiesterase activity"/>
    <property type="evidence" value="ECO:0007669"/>
    <property type="project" value="InterPro"/>
</dbReference>
<dbReference type="Gene3D" id="3.60.10.10">
    <property type="entry name" value="Endonuclease/exonuclease/phosphatase"/>
    <property type="match status" value="1"/>
</dbReference>
<dbReference type="SUPFAM" id="SSF56219">
    <property type="entry name" value="DNase I-like"/>
    <property type="match status" value="1"/>
</dbReference>
<protein>
    <recommendedName>
        <fullName evidence="1">Endonuclease/exonuclease/phosphatase domain-containing protein</fullName>
    </recommendedName>
</protein>
<evidence type="ECO:0000313" key="3">
    <source>
        <dbReference type="Proteomes" id="UP000475532"/>
    </source>
</evidence>
<evidence type="ECO:0000259" key="1">
    <source>
        <dbReference type="Pfam" id="PF03372"/>
    </source>
</evidence>
<dbReference type="Proteomes" id="UP000475532">
    <property type="component" value="Unassembled WGS sequence"/>
</dbReference>
<dbReference type="EMBL" id="JAAGLI010000975">
    <property type="protein sequence ID" value="NEA27971.1"/>
    <property type="molecule type" value="Genomic_DNA"/>
</dbReference>
<feature type="domain" description="Endonuclease/exonuclease/phosphatase" evidence="1">
    <location>
        <begin position="6"/>
        <end position="241"/>
    </location>
</feature>
<organism evidence="2 3">
    <name type="scientific">Actinomadura bangladeshensis</name>
    <dbReference type="NCBI Taxonomy" id="453573"/>
    <lineage>
        <taxon>Bacteria</taxon>
        <taxon>Bacillati</taxon>
        <taxon>Actinomycetota</taxon>
        <taxon>Actinomycetes</taxon>
        <taxon>Streptosporangiales</taxon>
        <taxon>Thermomonosporaceae</taxon>
        <taxon>Actinomadura</taxon>
    </lineage>
</organism>
<name>A0A6L9QR82_9ACTN</name>
<dbReference type="InterPro" id="IPR038772">
    <property type="entry name" value="Sph/SMPD2-like"/>
</dbReference>
<comment type="caution">
    <text evidence="2">The sequence shown here is derived from an EMBL/GenBank/DDBJ whole genome shotgun (WGS) entry which is preliminary data.</text>
</comment>
<dbReference type="PANTHER" id="PTHR16320:SF23">
    <property type="entry name" value="SPHINGOMYELINASE C 1"/>
    <property type="match status" value="1"/>
</dbReference>
<reference evidence="2 3" key="1">
    <citation type="submission" date="2020-01" db="EMBL/GenBank/DDBJ databases">
        <title>Insect and environment-associated Actinomycetes.</title>
        <authorList>
            <person name="Currrie C."/>
            <person name="Chevrette M."/>
            <person name="Carlson C."/>
            <person name="Stubbendieck R."/>
            <person name="Wendt-Pienkowski E."/>
        </authorList>
    </citation>
    <scope>NUCLEOTIDE SEQUENCE [LARGE SCALE GENOMIC DNA]</scope>
    <source>
        <strain evidence="2 3">SID10258</strain>
    </source>
</reference>
<evidence type="ECO:0000313" key="2">
    <source>
        <dbReference type="EMBL" id="NEA27971.1"/>
    </source>
</evidence>
<gene>
    <name evidence="2" type="ORF">G3I70_36550</name>
</gene>
<dbReference type="PANTHER" id="PTHR16320">
    <property type="entry name" value="SPHINGOMYELINASE FAMILY MEMBER"/>
    <property type="match status" value="1"/>
</dbReference>
<dbReference type="Pfam" id="PF03372">
    <property type="entry name" value="Exo_endo_phos"/>
    <property type="match status" value="1"/>
</dbReference>